<dbReference type="AlphaFoldDB" id="A0A401RJL6"/>
<feature type="coiled-coil region" evidence="1">
    <location>
        <begin position="183"/>
        <end position="210"/>
    </location>
</feature>
<protein>
    <recommendedName>
        <fullName evidence="3">Ras-associating domain-containing protein</fullName>
    </recommendedName>
</protein>
<feature type="region of interest" description="Disordered" evidence="2">
    <location>
        <begin position="377"/>
        <end position="420"/>
    </location>
</feature>
<dbReference type="EMBL" id="BEZZ01001408">
    <property type="protein sequence ID" value="GCC18352.1"/>
    <property type="molecule type" value="Genomic_DNA"/>
</dbReference>
<evidence type="ECO:0000256" key="1">
    <source>
        <dbReference type="SAM" id="Coils"/>
    </source>
</evidence>
<feature type="compositionally biased region" description="Gly residues" evidence="2">
    <location>
        <begin position="279"/>
        <end position="289"/>
    </location>
</feature>
<comment type="caution">
    <text evidence="4">The sequence shown here is derived from an EMBL/GenBank/DDBJ whole genome shotgun (WGS) entry which is preliminary data.</text>
</comment>
<evidence type="ECO:0000259" key="3">
    <source>
        <dbReference type="PROSITE" id="PS50200"/>
    </source>
</evidence>
<sequence length="420" mass="46739">MENEEEGKLSVWLCQEEKLVSGLSRRTTCADVVAAVLEESRRSGAPALSGDPSTYCLVEKWRGFERTLPDKTRILRLWSAWGEERERVTFVLLKSQAVSATGSPRSAEAKVVLSSQGGASVRGPARLSLALLPQHKQRRVVRKAFRKLAKLNRAKRRAGGPPGAGADTMETLVHLVLSQDHTLRQQLHRIRELDREIERYESSIHQDRVRRHGVNYVQDTYLLEPPERELELELELAPGSSSSPLPELPLLQRELSRRQQQLQRLRLELEQELELSSGRGEGPGVGPGGEDPPPLLLEQERLRTQLSASLYTGLRLDTELQLSSQQLAASQRLCQQKHSELQGLLEQLHSLRLDGEQEPGRTCAQVSEAQETPILDRGSAWLDPGDVSSSCQVPDEDSDTGLSSMNSQDSDTIPVSESLV</sequence>
<dbReference type="PANTHER" id="PTHR15286">
    <property type="entry name" value="RAS-ASSOCIATING DOMAIN CONTAINING PROTEIN"/>
    <property type="match status" value="1"/>
</dbReference>
<evidence type="ECO:0000256" key="2">
    <source>
        <dbReference type="SAM" id="MobiDB-lite"/>
    </source>
</evidence>
<dbReference type="Gene3D" id="3.10.20.90">
    <property type="entry name" value="Phosphatidylinositol 3-kinase Catalytic Subunit, Chain A, domain 1"/>
    <property type="match status" value="1"/>
</dbReference>
<dbReference type="GO" id="GO:0007165">
    <property type="term" value="P:signal transduction"/>
    <property type="evidence" value="ECO:0007669"/>
    <property type="project" value="InterPro"/>
</dbReference>
<proteinExistence type="predicted"/>
<dbReference type="InterPro" id="IPR029071">
    <property type="entry name" value="Ubiquitin-like_domsf"/>
</dbReference>
<dbReference type="Pfam" id="PF21712">
    <property type="entry name" value="RASSF8-10_RA"/>
    <property type="match status" value="1"/>
</dbReference>
<dbReference type="OrthoDB" id="10034447at2759"/>
<dbReference type="InterPro" id="IPR033593">
    <property type="entry name" value="N-RASSF"/>
</dbReference>
<dbReference type="OMA" id="KADLDYS"/>
<feature type="compositionally biased region" description="Polar residues" evidence="2">
    <location>
        <begin position="400"/>
        <end position="420"/>
    </location>
</feature>
<keyword evidence="1" id="KW-0175">Coiled coil</keyword>
<dbReference type="STRING" id="137246.A0A401RJL6"/>
<keyword evidence="5" id="KW-1185">Reference proteome</keyword>
<dbReference type="InterPro" id="IPR048945">
    <property type="entry name" value="RASSF8/10_RA"/>
</dbReference>
<reference evidence="4 5" key="1">
    <citation type="journal article" date="2018" name="Nat. Ecol. Evol.">
        <title>Shark genomes provide insights into elasmobranch evolution and the origin of vertebrates.</title>
        <authorList>
            <person name="Hara Y"/>
            <person name="Yamaguchi K"/>
            <person name="Onimaru K"/>
            <person name="Kadota M"/>
            <person name="Koyanagi M"/>
            <person name="Keeley SD"/>
            <person name="Tatsumi K"/>
            <person name="Tanaka K"/>
            <person name="Motone F"/>
            <person name="Kageyama Y"/>
            <person name="Nozu R"/>
            <person name="Adachi N"/>
            <person name="Nishimura O"/>
            <person name="Nakagawa R"/>
            <person name="Tanegashima C"/>
            <person name="Kiyatake I"/>
            <person name="Matsumoto R"/>
            <person name="Murakumo K"/>
            <person name="Nishida K"/>
            <person name="Terakita A"/>
            <person name="Kuratani S"/>
            <person name="Sato K"/>
            <person name="Hyodo S Kuraku.S."/>
        </authorList>
    </citation>
    <scope>NUCLEOTIDE SEQUENCE [LARGE SCALE GENOMIC DNA]</scope>
</reference>
<dbReference type="InterPro" id="IPR000159">
    <property type="entry name" value="RA_dom"/>
</dbReference>
<evidence type="ECO:0000313" key="5">
    <source>
        <dbReference type="Proteomes" id="UP000287033"/>
    </source>
</evidence>
<dbReference type="PROSITE" id="PS50200">
    <property type="entry name" value="RA"/>
    <property type="match status" value="1"/>
</dbReference>
<gene>
    <name evidence="4" type="ORF">chiPu_0017903</name>
</gene>
<dbReference type="Proteomes" id="UP000287033">
    <property type="component" value="Unassembled WGS sequence"/>
</dbReference>
<evidence type="ECO:0000313" key="4">
    <source>
        <dbReference type="EMBL" id="GCC18352.1"/>
    </source>
</evidence>
<accession>A0A401RJL6</accession>
<dbReference type="PANTHER" id="PTHR15286:SF13">
    <property type="entry name" value="RAS ASSOCIATION DOMAIN-CONTAINING PROTEIN 10"/>
    <property type="match status" value="1"/>
</dbReference>
<feature type="region of interest" description="Disordered" evidence="2">
    <location>
        <begin position="274"/>
        <end position="293"/>
    </location>
</feature>
<dbReference type="SMART" id="SM00314">
    <property type="entry name" value="RA"/>
    <property type="match status" value="1"/>
</dbReference>
<organism evidence="4 5">
    <name type="scientific">Chiloscyllium punctatum</name>
    <name type="common">Brownbanded bambooshark</name>
    <name type="synonym">Hemiscyllium punctatum</name>
    <dbReference type="NCBI Taxonomy" id="137246"/>
    <lineage>
        <taxon>Eukaryota</taxon>
        <taxon>Metazoa</taxon>
        <taxon>Chordata</taxon>
        <taxon>Craniata</taxon>
        <taxon>Vertebrata</taxon>
        <taxon>Chondrichthyes</taxon>
        <taxon>Elasmobranchii</taxon>
        <taxon>Galeomorphii</taxon>
        <taxon>Galeoidea</taxon>
        <taxon>Orectolobiformes</taxon>
        <taxon>Hemiscylliidae</taxon>
        <taxon>Chiloscyllium</taxon>
    </lineage>
</organism>
<feature type="domain" description="Ras-associating" evidence="3">
    <location>
        <begin position="5"/>
        <end position="97"/>
    </location>
</feature>
<dbReference type="SUPFAM" id="SSF54236">
    <property type="entry name" value="Ubiquitin-like"/>
    <property type="match status" value="1"/>
</dbReference>
<name>A0A401RJL6_CHIPU</name>